<dbReference type="EMBL" id="SRPY01000112">
    <property type="protein sequence ID" value="KAG5928524.1"/>
    <property type="molecule type" value="Genomic_DNA"/>
</dbReference>
<keyword evidence="1" id="KW-0732">Signal</keyword>
<dbReference type="Proteomes" id="UP000811619">
    <property type="component" value="Unassembled WGS sequence"/>
</dbReference>
<gene>
    <name evidence="2" type="ORF">E4U42_000507</name>
</gene>
<evidence type="ECO:0000256" key="1">
    <source>
        <dbReference type="SAM" id="SignalP"/>
    </source>
</evidence>
<accession>A0A8K0JAB2</accession>
<dbReference type="OrthoDB" id="10469826at2759"/>
<reference evidence="2" key="1">
    <citation type="journal article" date="2020" name="bioRxiv">
        <title>Whole genome comparisons of ergot fungi reveals the divergence and evolution of species within the genus Claviceps are the result of varying mechanisms driving genome evolution and host range expansion.</title>
        <authorList>
            <person name="Wyka S.A."/>
            <person name="Mondo S.J."/>
            <person name="Liu M."/>
            <person name="Dettman J."/>
            <person name="Nalam V."/>
            <person name="Broders K.D."/>
        </authorList>
    </citation>
    <scope>NUCLEOTIDE SEQUENCE</scope>
    <source>
        <strain evidence="2">CCC 489</strain>
    </source>
</reference>
<feature type="signal peptide" evidence="1">
    <location>
        <begin position="1"/>
        <end position="19"/>
    </location>
</feature>
<protein>
    <recommendedName>
        <fullName evidence="4">Cyanovirin-N domain-containing protein</fullName>
    </recommendedName>
</protein>
<sequence>MHLSSILASLAVLAGQAAAATCSAPPAGMQVLSPCLDGNLYTWKCDSAGSVVGQVQGGKYFLQAQSRAVAVQAYCARNPQISVSMQCPPNTRGFFNLNCLNYGGVAVDLLI</sequence>
<evidence type="ECO:0000313" key="2">
    <source>
        <dbReference type="EMBL" id="KAG5928524.1"/>
    </source>
</evidence>
<keyword evidence="3" id="KW-1185">Reference proteome</keyword>
<feature type="chain" id="PRO_5035443199" description="Cyanovirin-N domain-containing protein" evidence="1">
    <location>
        <begin position="20"/>
        <end position="111"/>
    </location>
</feature>
<name>A0A8K0JAB2_9HYPO</name>
<proteinExistence type="predicted"/>
<evidence type="ECO:0000313" key="3">
    <source>
        <dbReference type="Proteomes" id="UP000811619"/>
    </source>
</evidence>
<organism evidence="2 3">
    <name type="scientific">Claviceps africana</name>
    <dbReference type="NCBI Taxonomy" id="83212"/>
    <lineage>
        <taxon>Eukaryota</taxon>
        <taxon>Fungi</taxon>
        <taxon>Dikarya</taxon>
        <taxon>Ascomycota</taxon>
        <taxon>Pezizomycotina</taxon>
        <taxon>Sordariomycetes</taxon>
        <taxon>Hypocreomycetidae</taxon>
        <taxon>Hypocreales</taxon>
        <taxon>Clavicipitaceae</taxon>
        <taxon>Claviceps</taxon>
    </lineage>
</organism>
<dbReference type="AlphaFoldDB" id="A0A8K0JAB2"/>
<comment type="caution">
    <text evidence="2">The sequence shown here is derived from an EMBL/GenBank/DDBJ whole genome shotgun (WGS) entry which is preliminary data.</text>
</comment>
<evidence type="ECO:0008006" key="4">
    <source>
        <dbReference type="Google" id="ProtNLM"/>
    </source>
</evidence>